<evidence type="ECO:0000313" key="1">
    <source>
        <dbReference type="EMBL" id="KKK88608.1"/>
    </source>
</evidence>
<name>A0A0F8Z4C5_9ZZZZ</name>
<protein>
    <submittedName>
        <fullName evidence="1">Uncharacterized protein</fullName>
    </submittedName>
</protein>
<dbReference type="EMBL" id="LAZR01049876">
    <property type="protein sequence ID" value="KKK88608.1"/>
    <property type="molecule type" value="Genomic_DNA"/>
</dbReference>
<dbReference type="AlphaFoldDB" id="A0A0F8Z4C5"/>
<gene>
    <name evidence="1" type="ORF">LCGC14_2741440</name>
</gene>
<sequence length="72" mass="8265">MVKIGVTYDVEQQTMYLEVSEATAEYIDLIKDGSRRSELHDEVREKAVTEVKGILQGFHPGQRLELVDAWRS</sequence>
<organism evidence="1">
    <name type="scientific">marine sediment metagenome</name>
    <dbReference type="NCBI Taxonomy" id="412755"/>
    <lineage>
        <taxon>unclassified sequences</taxon>
        <taxon>metagenomes</taxon>
        <taxon>ecological metagenomes</taxon>
    </lineage>
</organism>
<reference evidence="1" key="1">
    <citation type="journal article" date="2015" name="Nature">
        <title>Complex archaea that bridge the gap between prokaryotes and eukaryotes.</title>
        <authorList>
            <person name="Spang A."/>
            <person name="Saw J.H."/>
            <person name="Jorgensen S.L."/>
            <person name="Zaremba-Niedzwiedzka K."/>
            <person name="Martijn J."/>
            <person name="Lind A.E."/>
            <person name="van Eijk R."/>
            <person name="Schleper C."/>
            <person name="Guy L."/>
            <person name="Ettema T.J."/>
        </authorList>
    </citation>
    <scope>NUCLEOTIDE SEQUENCE</scope>
</reference>
<accession>A0A0F8Z4C5</accession>
<proteinExistence type="predicted"/>
<comment type="caution">
    <text evidence="1">The sequence shown here is derived from an EMBL/GenBank/DDBJ whole genome shotgun (WGS) entry which is preliminary data.</text>
</comment>